<dbReference type="GO" id="GO:0006780">
    <property type="term" value="P:uroporphyrinogen III biosynthetic process"/>
    <property type="evidence" value="ECO:0007669"/>
    <property type="project" value="InterPro"/>
</dbReference>
<dbReference type="PANTHER" id="PTHR12390">
    <property type="entry name" value="UROPORPHYRINOGEN III SYNTHASE"/>
    <property type="match status" value="1"/>
</dbReference>
<dbReference type="InterPro" id="IPR003754">
    <property type="entry name" value="4pyrrol_synth_uPrphyn_synth"/>
</dbReference>
<proteinExistence type="predicted"/>
<reference evidence="2" key="1">
    <citation type="journal article" date="2020" name="Stud. Mycol.">
        <title>101 Dothideomycetes genomes: a test case for predicting lifestyles and emergence of pathogens.</title>
        <authorList>
            <person name="Haridas S."/>
            <person name="Albert R."/>
            <person name="Binder M."/>
            <person name="Bloem J."/>
            <person name="Labutti K."/>
            <person name="Salamov A."/>
            <person name="Andreopoulos B."/>
            <person name="Baker S."/>
            <person name="Barry K."/>
            <person name="Bills G."/>
            <person name="Bluhm B."/>
            <person name="Cannon C."/>
            <person name="Castanera R."/>
            <person name="Culley D."/>
            <person name="Daum C."/>
            <person name="Ezra D."/>
            <person name="Gonzalez J."/>
            <person name="Henrissat B."/>
            <person name="Kuo A."/>
            <person name="Liang C."/>
            <person name="Lipzen A."/>
            <person name="Lutzoni F."/>
            <person name="Magnuson J."/>
            <person name="Mondo S."/>
            <person name="Nolan M."/>
            <person name="Ohm R."/>
            <person name="Pangilinan J."/>
            <person name="Park H.-J."/>
            <person name="Ramirez L."/>
            <person name="Alfaro M."/>
            <person name="Sun H."/>
            <person name="Tritt A."/>
            <person name="Yoshinaga Y."/>
            <person name="Zwiers L.-H."/>
            <person name="Turgeon B."/>
            <person name="Goodwin S."/>
            <person name="Spatafora J."/>
            <person name="Crous P."/>
            <person name="Grigoriev I."/>
        </authorList>
    </citation>
    <scope>NUCLEOTIDE SEQUENCE</scope>
    <source>
        <strain evidence="2">CBS 480.64</strain>
    </source>
</reference>
<feature type="domain" description="Tetrapyrrole biosynthesis uroporphyrinogen III synthase" evidence="1">
    <location>
        <begin position="90"/>
        <end position="316"/>
    </location>
</feature>
<dbReference type="UniPathway" id="UPA00251">
    <property type="reaction ID" value="UER00320"/>
</dbReference>
<dbReference type="Proteomes" id="UP000799421">
    <property type="component" value="Unassembled WGS sequence"/>
</dbReference>
<dbReference type="PANTHER" id="PTHR12390:SF0">
    <property type="entry name" value="UROPORPHYRINOGEN-III SYNTHASE"/>
    <property type="match status" value="1"/>
</dbReference>
<dbReference type="CDD" id="cd06578">
    <property type="entry name" value="HemD"/>
    <property type="match status" value="1"/>
</dbReference>
<dbReference type="GO" id="GO:0005829">
    <property type="term" value="C:cytosol"/>
    <property type="evidence" value="ECO:0007669"/>
    <property type="project" value="TreeGrafter"/>
</dbReference>
<organism evidence="2 3">
    <name type="scientific">Piedraia hortae CBS 480.64</name>
    <dbReference type="NCBI Taxonomy" id="1314780"/>
    <lineage>
        <taxon>Eukaryota</taxon>
        <taxon>Fungi</taxon>
        <taxon>Dikarya</taxon>
        <taxon>Ascomycota</taxon>
        <taxon>Pezizomycotina</taxon>
        <taxon>Dothideomycetes</taxon>
        <taxon>Dothideomycetidae</taxon>
        <taxon>Capnodiales</taxon>
        <taxon>Piedraiaceae</taxon>
        <taxon>Piedraia</taxon>
    </lineage>
</organism>
<dbReference type="SUPFAM" id="SSF69618">
    <property type="entry name" value="HemD-like"/>
    <property type="match status" value="1"/>
</dbReference>
<accession>A0A6A7BTD3</accession>
<evidence type="ECO:0000259" key="1">
    <source>
        <dbReference type="Pfam" id="PF02602"/>
    </source>
</evidence>
<keyword evidence="3" id="KW-1185">Reference proteome</keyword>
<gene>
    <name evidence="2" type="ORF">K470DRAFT_222356</name>
</gene>
<dbReference type="Gene3D" id="3.40.50.10090">
    <property type="match status" value="2"/>
</dbReference>
<evidence type="ECO:0000313" key="3">
    <source>
        <dbReference type="Proteomes" id="UP000799421"/>
    </source>
</evidence>
<evidence type="ECO:0000313" key="2">
    <source>
        <dbReference type="EMBL" id="KAF2857975.1"/>
    </source>
</evidence>
<dbReference type="InterPro" id="IPR039793">
    <property type="entry name" value="UROS/Hem4"/>
</dbReference>
<dbReference type="OrthoDB" id="5595751at2759"/>
<dbReference type="GO" id="GO:0006782">
    <property type="term" value="P:protoporphyrinogen IX biosynthetic process"/>
    <property type="evidence" value="ECO:0007669"/>
    <property type="project" value="UniProtKB-UniPathway"/>
</dbReference>
<dbReference type="EMBL" id="MU006022">
    <property type="protein sequence ID" value="KAF2857975.1"/>
    <property type="molecule type" value="Genomic_DNA"/>
</dbReference>
<dbReference type="InterPro" id="IPR036108">
    <property type="entry name" value="4pyrrol_syn_uPrphyn_synt_sf"/>
</dbReference>
<protein>
    <submittedName>
        <fullName evidence="2">Tetrapyrrole biosynthesis, uroporphyrinogen III synthase</fullName>
    </submittedName>
</protein>
<dbReference type="GO" id="GO:0004852">
    <property type="term" value="F:uroporphyrinogen-III synthase activity"/>
    <property type="evidence" value="ECO:0007669"/>
    <property type="project" value="InterPro"/>
</dbReference>
<dbReference type="Pfam" id="PF02602">
    <property type="entry name" value="HEM4"/>
    <property type="match status" value="1"/>
</dbReference>
<name>A0A6A7BTD3_9PEZI</name>
<sequence length="326" mass="35999">MEELTENIQDLRLDSSKVPIYLLKTPSSPSDAYAEHLTSQNRHYAPRFLPVLEHIFRTNALRTLRLLVERFALAGGSEADPAAQRLATNNPARKYSGLIFTSQRAVDAFAILLLRLDPDKTGAFFDAELPIYVVGPATARCVRSLNLPCKVLGEESGDGKNLAKFILEHRKGLDTEVTILDGKVLPLLFLVGEQRRDIIPVTLGENNVPVTELVVYETQESEEFSERFEDVLDEANEADVKSQVVVVFSPQGCRAMLRALGWLDGESEKFDQALRERSMAAVKTYIVAIGPSTRDHLKGNFGFTPDACAATPTPEGVGDCIRQLIA</sequence>
<dbReference type="AlphaFoldDB" id="A0A6A7BTD3"/>